<feature type="domain" description="GED" evidence="1">
    <location>
        <begin position="252"/>
        <end position="344"/>
    </location>
</feature>
<evidence type="ECO:0000259" key="1">
    <source>
        <dbReference type="PROSITE" id="PS51388"/>
    </source>
</evidence>
<dbReference type="InterPro" id="IPR000375">
    <property type="entry name" value="Dynamin_stalk"/>
</dbReference>
<reference evidence="2" key="1">
    <citation type="submission" date="2021-01" db="EMBL/GenBank/DDBJ databases">
        <authorList>
            <person name="Corre E."/>
            <person name="Pelletier E."/>
            <person name="Niang G."/>
            <person name="Scheremetjew M."/>
            <person name="Finn R."/>
            <person name="Kale V."/>
            <person name="Holt S."/>
            <person name="Cochrane G."/>
            <person name="Meng A."/>
            <person name="Brown T."/>
            <person name="Cohen L."/>
        </authorList>
    </citation>
    <scope>NUCLEOTIDE SEQUENCE</scope>
    <source>
        <strain evidence="2">S3</strain>
    </source>
</reference>
<name>A0A7S3ISD7_9SPIT</name>
<accession>A0A7S3ISD7</accession>
<dbReference type="Pfam" id="PF01031">
    <property type="entry name" value="Dynamin_M"/>
    <property type="match status" value="1"/>
</dbReference>
<dbReference type="GO" id="GO:0003924">
    <property type="term" value="F:GTPase activity"/>
    <property type="evidence" value="ECO:0007669"/>
    <property type="project" value="InterPro"/>
</dbReference>
<dbReference type="GO" id="GO:0005737">
    <property type="term" value="C:cytoplasm"/>
    <property type="evidence" value="ECO:0007669"/>
    <property type="project" value="TreeGrafter"/>
</dbReference>
<dbReference type="PANTHER" id="PTHR11566">
    <property type="entry name" value="DYNAMIN"/>
    <property type="match status" value="1"/>
</dbReference>
<dbReference type="GO" id="GO:0008017">
    <property type="term" value="F:microtubule binding"/>
    <property type="evidence" value="ECO:0007669"/>
    <property type="project" value="TreeGrafter"/>
</dbReference>
<dbReference type="GO" id="GO:0005874">
    <property type="term" value="C:microtubule"/>
    <property type="evidence" value="ECO:0007669"/>
    <property type="project" value="TreeGrafter"/>
</dbReference>
<organism evidence="2">
    <name type="scientific">Strombidium inclinatum</name>
    <dbReference type="NCBI Taxonomy" id="197538"/>
    <lineage>
        <taxon>Eukaryota</taxon>
        <taxon>Sar</taxon>
        <taxon>Alveolata</taxon>
        <taxon>Ciliophora</taxon>
        <taxon>Intramacronucleata</taxon>
        <taxon>Spirotrichea</taxon>
        <taxon>Oligotrichia</taxon>
        <taxon>Strombidiidae</taxon>
        <taxon>Strombidium</taxon>
    </lineage>
</organism>
<dbReference type="PROSITE" id="PS51388">
    <property type="entry name" value="GED"/>
    <property type="match status" value="1"/>
</dbReference>
<proteinExistence type="predicted"/>
<dbReference type="InterPro" id="IPR020850">
    <property type="entry name" value="GED_dom"/>
</dbReference>
<dbReference type="GO" id="GO:0016020">
    <property type="term" value="C:membrane"/>
    <property type="evidence" value="ECO:0007669"/>
    <property type="project" value="TreeGrafter"/>
</dbReference>
<dbReference type="PANTHER" id="PTHR11566:SF21">
    <property type="entry name" value="DYNAMIN RELATED PROTEIN 1, ISOFORM A"/>
    <property type="match status" value="1"/>
</dbReference>
<dbReference type="EMBL" id="HBIH01027893">
    <property type="protein sequence ID" value="CAE0330559.1"/>
    <property type="molecule type" value="Transcribed_RNA"/>
</dbReference>
<dbReference type="GO" id="GO:0005525">
    <property type="term" value="F:GTP binding"/>
    <property type="evidence" value="ECO:0007669"/>
    <property type="project" value="InterPro"/>
</dbReference>
<dbReference type="InterPro" id="IPR022812">
    <property type="entry name" value="Dynamin"/>
</dbReference>
<sequence>MGTFVKDTAVELKGGSRINYIFYQVYCKEISEIKPFDALSDEDVKTAIRNASALHPNILIPEMAFEILSKKQIQRLESPSLQCVQLVFEELRKIVMEIEMPELYRFQGLRRKINEEMLQLLSSCLRPTNQMVKHLVMIQDAYINTYHPDFQKQAALNVKDMLERDEAEERKAGQRVMNKVSEIEESEFDQSHKVTVGQNLQMDERVKDFSSYEVNKYMQKNVRPIHMPQMQTFKRAEDDDPGQYASRSQNEIGVVKNLIVNYFNTVRKTMNDTVPKTIMAFLVNKSKNDAQNCLIQTIYGDGTQLQSLLGEDTETRQRREHCEEMAKTLRDSLDYLNEVRDFYFKEASEGL</sequence>
<dbReference type="AlphaFoldDB" id="A0A7S3ISD7"/>
<evidence type="ECO:0000313" key="2">
    <source>
        <dbReference type="EMBL" id="CAE0330559.1"/>
    </source>
</evidence>
<dbReference type="InterPro" id="IPR003130">
    <property type="entry name" value="GED"/>
</dbReference>
<dbReference type="Pfam" id="PF02212">
    <property type="entry name" value="GED"/>
    <property type="match status" value="1"/>
</dbReference>
<gene>
    <name evidence="2" type="ORF">SINC0208_LOCUS11191</name>
</gene>
<dbReference type="Gene3D" id="1.20.120.1240">
    <property type="entry name" value="Dynamin, middle domain"/>
    <property type="match status" value="1"/>
</dbReference>
<dbReference type="SMART" id="SM00302">
    <property type="entry name" value="GED"/>
    <property type="match status" value="1"/>
</dbReference>
<protein>
    <recommendedName>
        <fullName evidence="1">GED domain-containing protein</fullName>
    </recommendedName>
</protein>